<evidence type="ECO:0000256" key="4">
    <source>
        <dbReference type="SAM" id="MobiDB-lite"/>
    </source>
</evidence>
<gene>
    <name evidence="7" type="ORF">OG913_00730</name>
</gene>
<feature type="domain" description="Novel STAND NTPase 1" evidence="6">
    <location>
        <begin position="223"/>
        <end position="639"/>
    </location>
</feature>
<keyword evidence="8" id="KW-1185">Reference proteome</keyword>
<dbReference type="InterPro" id="IPR027417">
    <property type="entry name" value="P-loop_NTPase"/>
</dbReference>
<organism evidence="7 8">
    <name type="scientific">Microbispora hainanensis</name>
    <dbReference type="NCBI Taxonomy" id="568844"/>
    <lineage>
        <taxon>Bacteria</taxon>
        <taxon>Bacillati</taxon>
        <taxon>Actinomycetota</taxon>
        <taxon>Actinomycetes</taxon>
        <taxon>Streptosporangiales</taxon>
        <taxon>Streptosporangiaceae</taxon>
        <taxon>Microbispora</taxon>
    </lineage>
</organism>
<dbReference type="InterPro" id="IPR011600">
    <property type="entry name" value="Pept_C14_caspase"/>
</dbReference>
<feature type="compositionally biased region" description="Polar residues" evidence="4">
    <location>
        <begin position="1045"/>
        <end position="1060"/>
    </location>
</feature>
<dbReference type="Gene3D" id="2.130.10.10">
    <property type="entry name" value="YVTN repeat-like/Quinoprotein amine dehydrogenase"/>
    <property type="match status" value="2"/>
</dbReference>
<feature type="repeat" description="WD" evidence="3">
    <location>
        <begin position="818"/>
        <end position="852"/>
    </location>
</feature>
<dbReference type="EMBL" id="CP108085">
    <property type="protein sequence ID" value="WUP75589.1"/>
    <property type="molecule type" value="Genomic_DNA"/>
</dbReference>
<dbReference type="PROSITE" id="PS00678">
    <property type="entry name" value="WD_REPEATS_1"/>
    <property type="match status" value="1"/>
</dbReference>
<dbReference type="PROSITE" id="PS50082">
    <property type="entry name" value="WD_REPEATS_2"/>
    <property type="match status" value="3"/>
</dbReference>
<evidence type="ECO:0000256" key="3">
    <source>
        <dbReference type="PROSITE-ProRule" id="PRU00221"/>
    </source>
</evidence>
<feature type="repeat" description="WD" evidence="3">
    <location>
        <begin position="908"/>
        <end position="949"/>
    </location>
</feature>
<dbReference type="InterPro" id="IPR036322">
    <property type="entry name" value="WD40_repeat_dom_sf"/>
</dbReference>
<dbReference type="PROSITE" id="PS50294">
    <property type="entry name" value="WD_REPEATS_REGION"/>
    <property type="match status" value="3"/>
</dbReference>
<protein>
    <submittedName>
        <fullName evidence="7">AAA family ATPase</fullName>
    </submittedName>
</protein>
<feature type="domain" description="Peptidase C14 caspase" evidence="5">
    <location>
        <begin position="8"/>
        <end position="185"/>
    </location>
</feature>
<dbReference type="Pfam" id="PF20703">
    <property type="entry name" value="nSTAND1"/>
    <property type="match status" value="1"/>
</dbReference>
<evidence type="ECO:0000313" key="7">
    <source>
        <dbReference type="EMBL" id="WUP75589.1"/>
    </source>
</evidence>
<evidence type="ECO:0000313" key="8">
    <source>
        <dbReference type="Proteomes" id="UP001432011"/>
    </source>
</evidence>
<sequence>MRDFAACLVECCGLPGSQVRTVTDPRDPEAMDSAIRACAAEAEDVFLLYYVGHGVLSPSGELHLATMATVDLTRGRAASQALEFSAIQDAIARCRASTIVIILDCCFSGRAQLADVGEGYLIASATGETTALAPKDAPHTLFTGHLIRLLRDGDPDGPPVLTLDHVAARLHRALRERHRTPVIRSAGRSAELPLAVNPAYRPPTRSLAPTDENRAAHTETPCPYVGLAAYGRDDARLFFGRAKLTETLVRATAALAFSRRPLVVTGASGAGKSSLLRAGLLPAIGRGELGIPGSGRWPQLVIDAGAEPLRNLTRRLTEYFGPSGGMFDPGPKDAPARIWAGVRQALQAPGVDGVPETDRRLVLVVDQFEEIFASVVPAAEREAFVRVLSALASAEDPGDEPPAVVLVVVRADFFERLARYPEFDAAIKQAVIVGAMTRGELSQAIIGPCESVGHSMEPALVDLLLRDLDMESADETARMRDPGMLPHLSHALRGTWRNHVGRVLTVADYQATGGIDGAVAATAEAVHDALDGAGRAELHRLLLRMVFIGDGTRDVRHRVPYAELSPADDSEGTTARVLNALVEARLVTADTETVEITHEALLRSWPRLREWIEADRAGLLVRQRLITAARTWVREGRGPDHLYRGTQLALVREQFAEPSARAVLDPPVLDFLDASVALERRRIRARNAAIGALCALTILALAATGLAIRQAGIAETAGMEAVRQRDIAVSREITVRSSALRYVQPGLARRLLAIAYRTGATDQAVSALLESPAIPGQIDFPNGVDALAYQGHGTTLAVSTSGRVVLYDTATGTVLGEISGEAKTVELLAFSPDGHVLATCGDGRTVRLWDVSHPTAPVELGKPITHRKEITALAFSPDGHTLAIGGGDKTLRLWDITDPERPVPSATLTGLSAEVRELAFHHDGKTLATLALDEPVRLWNLSDSRRPAAMGRLAKDPDTFAFALSPDGGLLATADTSGTLRLWKVADPSRPVALSTFFDSRGGRLFTTWPSARMAALWPPKASASRCGMSVTPSTPRCPPFRPASSGSPLSRSARTATPS</sequence>
<keyword evidence="2" id="KW-0677">Repeat</keyword>
<dbReference type="SUPFAM" id="SSF52540">
    <property type="entry name" value="P-loop containing nucleoside triphosphate hydrolases"/>
    <property type="match status" value="1"/>
</dbReference>
<feature type="repeat" description="WD" evidence="3">
    <location>
        <begin position="863"/>
        <end position="896"/>
    </location>
</feature>
<accession>A0ABZ1STD5</accession>
<dbReference type="SUPFAM" id="SSF50978">
    <property type="entry name" value="WD40 repeat-like"/>
    <property type="match status" value="1"/>
</dbReference>
<dbReference type="NCBIfam" id="NF047832">
    <property type="entry name" value="caspase_w_EACC1"/>
    <property type="match status" value="1"/>
</dbReference>
<evidence type="ECO:0000259" key="6">
    <source>
        <dbReference type="Pfam" id="PF20703"/>
    </source>
</evidence>
<dbReference type="Proteomes" id="UP001432011">
    <property type="component" value="Chromosome"/>
</dbReference>
<dbReference type="PANTHER" id="PTHR19879:SF9">
    <property type="entry name" value="TRANSCRIPTION INITIATION FACTOR TFIID SUBUNIT 5"/>
    <property type="match status" value="1"/>
</dbReference>
<name>A0ABZ1STD5_9ACTN</name>
<dbReference type="Gene3D" id="3.40.50.1460">
    <property type="match status" value="1"/>
</dbReference>
<proteinExistence type="predicted"/>
<dbReference type="InterPro" id="IPR015943">
    <property type="entry name" value="WD40/YVTN_repeat-like_dom_sf"/>
</dbReference>
<reference evidence="7" key="1">
    <citation type="submission" date="2022-10" db="EMBL/GenBank/DDBJ databases">
        <title>The complete genomes of actinobacterial strains from the NBC collection.</title>
        <authorList>
            <person name="Joergensen T.S."/>
            <person name="Alvarez Arevalo M."/>
            <person name="Sterndorff E.B."/>
            <person name="Faurdal D."/>
            <person name="Vuksanovic O."/>
            <person name="Mourched A.-S."/>
            <person name="Charusanti P."/>
            <person name="Shaw S."/>
            <person name="Blin K."/>
            <person name="Weber T."/>
        </authorList>
    </citation>
    <scope>NUCLEOTIDE SEQUENCE</scope>
    <source>
        <strain evidence="7">NBC_00254</strain>
    </source>
</reference>
<evidence type="ECO:0000256" key="1">
    <source>
        <dbReference type="ARBA" id="ARBA00022574"/>
    </source>
</evidence>
<dbReference type="Pfam" id="PF00656">
    <property type="entry name" value="Peptidase_C14"/>
    <property type="match status" value="1"/>
</dbReference>
<dbReference type="PANTHER" id="PTHR19879">
    <property type="entry name" value="TRANSCRIPTION INITIATION FACTOR TFIID"/>
    <property type="match status" value="1"/>
</dbReference>
<feature type="region of interest" description="Disordered" evidence="4">
    <location>
        <begin position="1025"/>
        <end position="1060"/>
    </location>
</feature>
<dbReference type="InterPro" id="IPR029030">
    <property type="entry name" value="Caspase-like_dom_sf"/>
</dbReference>
<dbReference type="SUPFAM" id="SSF52129">
    <property type="entry name" value="Caspase-like"/>
    <property type="match status" value="1"/>
</dbReference>
<evidence type="ECO:0000256" key="2">
    <source>
        <dbReference type="ARBA" id="ARBA00022737"/>
    </source>
</evidence>
<dbReference type="SMART" id="SM00320">
    <property type="entry name" value="WD40"/>
    <property type="match status" value="5"/>
</dbReference>
<dbReference type="InterPro" id="IPR001680">
    <property type="entry name" value="WD40_rpt"/>
</dbReference>
<dbReference type="InterPro" id="IPR049052">
    <property type="entry name" value="nSTAND1"/>
</dbReference>
<evidence type="ECO:0000259" key="5">
    <source>
        <dbReference type="Pfam" id="PF00656"/>
    </source>
</evidence>
<keyword evidence="1 3" id="KW-0853">WD repeat</keyword>
<dbReference type="Pfam" id="PF00400">
    <property type="entry name" value="WD40"/>
    <property type="match status" value="3"/>
</dbReference>
<dbReference type="InterPro" id="IPR019775">
    <property type="entry name" value="WD40_repeat_CS"/>
</dbReference>